<dbReference type="Pfam" id="PF06527">
    <property type="entry name" value="TniQ"/>
    <property type="match status" value="1"/>
</dbReference>
<keyword evidence="5" id="KW-1185">Reference proteome</keyword>
<proteinExistence type="inferred from homology"/>
<comment type="similarity">
    <text evidence="1">Belongs to the LysR transcriptional regulatory family.</text>
</comment>
<comment type="caution">
    <text evidence="4">The sequence shown here is derived from an EMBL/GenBank/DDBJ whole genome shotgun (WGS) entry which is preliminary data.</text>
</comment>
<dbReference type="Proteomes" id="UP001519863">
    <property type="component" value="Unassembled WGS sequence"/>
</dbReference>
<dbReference type="RefSeq" id="WP_220144408.1">
    <property type="nucleotide sequence ID" value="NZ_JAHXZI010000007.1"/>
</dbReference>
<feature type="region of interest" description="Disordered" evidence="2">
    <location>
        <begin position="675"/>
        <end position="712"/>
    </location>
</feature>
<dbReference type="InterPro" id="IPR036390">
    <property type="entry name" value="WH_DNA-bd_sf"/>
</dbReference>
<feature type="compositionally biased region" description="Basic and acidic residues" evidence="2">
    <location>
        <begin position="874"/>
        <end position="887"/>
    </location>
</feature>
<name>A0ABS7B3Q6_9ACTN</name>
<dbReference type="PANTHER" id="PTHR30537">
    <property type="entry name" value="HTH-TYPE TRANSCRIPTIONAL REGULATOR"/>
    <property type="match status" value="1"/>
</dbReference>
<dbReference type="Pfam" id="PF00126">
    <property type="entry name" value="HTH_1"/>
    <property type="match status" value="1"/>
</dbReference>
<dbReference type="PANTHER" id="PTHR30537:SF32">
    <property type="entry name" value="HTH-TYPE TRANSCRIPTIONAL REGULATOR DSDC"/>
    <property type="match status" value="1"/>
</dbReference>
<feature type="region of interest" description="Disordered" evidence="2">
    <location>
        <begin position="872"/>
        <end position="931"/>
    </location>
</feature>
<organism evidence="4 5">
    <name type="scientific">Actinoplanes hulinensis</name>
    <dbReference type="NCBI Taxonomy" id="1144547"/>
    <lineage>
        <taxon>Bacteria</taxon>
        <taxon>Bacillati</taxon>
        <taxon>Actinomycetota</taxon>
        <taxon>Actinomycetes</taxon>
        <taxon>Micromonosporales</taxon>
        <taxon>Micromonosporaceae</taxon>
        <taxon>Actinoplanes</taxon>
    </lineage>
</organism>
<sequence>MQIPRTLPLRADPAPGEALDSWLMRLAHRNGMPLRWLTTALGFGDRLWVWHNYDLTWKLPPSLLRRIEAQAGLPSTALDATVLDQFNDLGWKPLVGSRFCPGCLNESAGRWPIRWQLPYTFACLIHRSLLAVLCPTCQRVPRNSISERSGIAPPTHCTHGRTRHGPACDSDLLSHPMQPLDPADPRLTAQIWINIRLDRFDDAAVTDLRDLNALAVWFLHRIDPNELEYLGSATVSALNAHRDGLHGIKRHSPTAAVIAAAMACQAIDVITADEGQRLPRITPLLRDVYTTYRTGQAPAARGPMILSHQRLSGLSEHLRHSILTSADGHLPVSERLRYRTCTTTPRLPEPDSGTAADRARHLPQYLWPDWLIRFLPTRGAHVTEVAIDITNALLIPGNPVRNLRATDELTPWRNATSLFLSDCAKQHPDTLAAICALAEHLDAHGSPIDYRRRRSVFTDIALTAEQWHEICYQASSDPGRADRLLNARRYLFQLLTGADLNNPQHLLAFTSKSSKAGLQNFHRLLNSPLREGLHRHGIGLLHAAGIDEPLTWSPPATCVAGLILPGRDPDDIDLSTAQHLLDVENLSPTAVARRLGVTVEHIRYIQHRFDRPPPTLPKTSPTAARQLRERATAVLTRAFFNREYRQAGRTLRNIATTTGIAYTLVAQHARAHGFPVSNRSKKEAATHARRVTNKKRPRVTPKRKREARKRKPIIDPAWLQQQAGTLQRTNGDIAAELALSHQTVRRHRQHLGIAARPTGSAGHVVQTRRHPELPADLRRAVEGKRNGWQRLRRFQNLAAHPSVNAAAKALGLHTQNLSHQLDQLEADIGQPLIERTSSRYRAMQLTQAGRDLLEQLRRPSIRRLLDRYAPPHKSWKENKTAKSDAELTSRSVSPNQTEDRTSHSPSPRRRSSERMSADDDLSPAIGMEKRS</sequence>
<dbReference type="InterPro" id="IPR036388">
    <property type="entry name" value="WH-like_DNA-bd_sf"/>
</dbReference>
<reference evidence="4 5" key="1">
    <citation type="journal article" date="2013" name="Antonie Van Leeuwenhoek">
        <title>Actinoplanes hulinensis sp. nov., a novel actinomycete isolated from soybean root (Glycine max (L.) Merr).</title>
        <authorList>
            <person name="Shen Y."/>
            <person name="Liu C."/>
            <person name="Wang X."/>
            <person name="Zhao J."/>
            <person name="Jia F."/>
            <person name="Zhang Y."/>
            <person name="Wang L."/>
            <person name="Yang D."/>
            <person name="Xiang W."/>
        </authorList>
    </citation>
    <scope>NUCLEOTIDE SEQUENCE [LARGE SCALE GENOMIC DNA]</scope>
    <source>
        <strain evidence="4 5">NEAU-M9</strain>
    </source>
</reference>
<dbReference type="InterPro" id="IPR009492">
    <property type="entry name" value="TniQ"/>
</dbReference>
<evidence type="ECO:0000256" key="2">
    <source>
        <dbReference type="SAM" id="MobiDB-lite"/>
    </source>
</evidence>
<dbReference type="SUPFAM" id="SSF46785">
    <property type="entry name" value="Winged helix' DNA-binding domain"/>
    <property type="match status" value="1"/>
</dbReference>
<evidence type="ECO:0000313" key="5">
    <source>
        <dbReference type="Proteomes" id="UP001519863"/>
    </source>
</evidence>
<evidence type="ECO:0000256" key="1">
    <source>
        <dbReference type="ARBA" id="ARBA00009437"/>
    </source>
</evidence>
<evidence type="ECO:0000313" key="4">
    <source>
        <dbReference type="EMBL" id="MBW6434933.1"/>
    </source>
</evidence>
<feature type="compositionally biased region" description="Basic residues" evidence="2">
    <location>
        <begin position="687"/>
        <end position="711"/>
    </location>
</feature>
<dbReference type="Gene3D" id="1.10.10.10">
    <property type="entry name" value="Winged helix-like DNA-binding domain superfamily/Winged helix DNA-binding domain"/>
    <property type="match status" value="1"/>
</dbReference>
<evidence type="ECO:0000259" key="3">
    <source>
        <dbReference type="PROSITE" id="PS50931"/>
    </source>
</evidence>
<dbReference type="PROSITE" id="PS50931">
    <property type="entry name" value="HTH_LYSR"/>
    <property type="match status" value="1"/>
</dbReference>
<protein>
    <submittedName>
        <fullName evidence="4">TniQ family protein</fullName>
    </submittedName>
</protein>
<accession>A0ABS7B3Q6</accession>
<dbReference type="InterPro" id="IPR000847">
    <property type="entry name" value="LysR_HTH_N"/>
</dbReference>
<feature type="domain" description="HTH lysR-type" evidence="3">
    <location>
        <begin position="786"/>
        <end position="843"/>
    </location>
</feature>
<dbReference type="InterPro" id="IPR058163">
    <property type="entry name" value="LysR-type_TF_proteobact-type"/>
</dbReference>
<gene>
    <name evidence="4" type="ORF">KZ829_14415</name>
</gene>
<dbReference type="EMBL" id="JAHXZI010000007">
    <property type="protein sequence ID" value="MBW6434933.1"/>
    <property type="molecule type" value="Genomic_DNA"/>
</dbReference>